<keyword evidence="3" id="KW-1185">Reference proteome</keyword>
<comment type="caution">
    <text evidence="2">The sequence shown here is derived from an EMBL/GenBank/DDBJ whole genome shotgun (WGS) entry which is preliminary data.</text>
</comment>
<name>A0A8J2NY29_9HEXA</name>
<accession>A0A8J2NY29</accession>
<protein>
    <submittedName>
        <fullName evidence="2">Uncharacterized protein</fullName>
    </submittedName>
</protein>
<dbReference type="EMBL" id="CAJVCH010198826">
    <property type="protein sequence ID" value="CAG7730713.1"/>
    <property type="molecule type" value="Genomic_DNA"/>
</dbReference>
<dbReference type="Proteomes" id="UP000708208">
    <property type="component" value="Unassembled WGS sequence"/>
</dbReference>
<gene>
    <name evidence="2" type="ORF">AFUS01_LOCUS19335</name>
</gene>
<sequence length="113" mass="12358">MKWSGIGGRRSWRGGKKMFLLKSEPDVRPMRKIITCMRKTVRLNSKVRDKTPVVDASPIITPLRVNLILFVPVLLGTPSSPDDGCAGGDAKSSPVPSTQPITPFKLILSDLSE</sequence>
<evidence type="ECO:0000313" key="2">
    <source>
        <dbReference type="EMBL" id="CAG7730713.1"/>
    </source>
</evidence>
<evidence type="ECO:0000256" key="1">
    <source>
        <dbReference type="SAM" id="MobiDB-lite"/>
    </source>
</evidence>
<evidence type="ECO:0000313" key="3">
    <source>
        <dbReference type="Proteomes" id="UP000708208"/>
    </source>
</evidence>
<organism evidence="2 3">
    <name type="scientific">Allacma fusca</name>
    <dbReference type="NCBI Taxonomy" id="39272"/>
    <lineage>
        <taxon>Eukaryota</taxon>
        <taxon>Metazoa</taxon>
        <taxon>Ecdysozoa</taxon>
        <taxon>Arthropoda</taxon>
        <taxon>Hexapoda</taxon>
        <taxon>Collembola</taxon>
        <taxon>Symphypleona</taxon>
        <taxon>Sminthuridae</taxon>
        <taxon>Allacma</taxon>
    </lineage>
</organism>
<proteinExistence type="predicted"/>
<reference evidence="2" key="1">
    <citation type="submission" date="2021-06" db="EMBL/GenBank/DDBJ databases">
        <authorList>
            <person name="Hodson N. C."/>
            <person name="Mongue J. A."/>
            <person name="Jaron S. K."/>
        </authorList>
    </citation>
    <scope>NUCLEOTIDE SEQUENCE</scope>
</reference>
<dbReference type="AlphaFoldDB" id="A0A8J2NY29"/>
<feature type="region of interest" description="Disordered" evidence="1">
    <location>
        <begin position="81"/>
        <end position="101"/>
    </location>
</feature>